<evidence type="ECO:0000256" key="1">
    <source>
        <dbReference type="SAM" id="MobiDB-lite"/>
    </source>
</evidence>
<dbReference type="EMBL" id="JBHSFS010000022">
    <property type="protein sequence ID" value="MFC4517576.1"/>
    <property type="molecule type" value="Genomic_DNA"/>
</dbReference>
<dbReference type="RefSeq" id="WP_417924136.1">
    <property type="nucleotide sequence ID" value="NZ_JBHSFS010000022.1"/>
</dbReference>
<feature type="region of interest" description="Disordered" evidence="1">
    <location>
        <begin position="89"/>
        <end position="110"/>
    </location>
</feature>
<keyword evidence="3" id="KW-1185">Reference proteome</keyword>
<protein>
    <submittedName>
        <fullName evidence="2">Uncharacterized protein</fullName>
    </submittedName>
</protein>
<gene>
    <name evidence="2" type="ORF">ACFPEN_32280</name>
</gene>
<name>A0ABV9BUC4_9ACTN</name>
<proteinExistence type="predicted"/>
<accession>A0ABV9BUC4</accession>
<evidence type="ECO:0000313" key="3">
    <source>
        <dbReference type="Proteomes" id="UP001595990"/>
    </source>
</evidence>
<evidence type="ECO:0000313" key="2">
    <source>
        <dbReference type="EMBL" id="MFC4517576.1"/>
    </source>
</evidence>
<comment type="caution">
    <text evidence="2">The sequence shown here is derived from an EMBL/GenBank/DDBJ whole genome shotgun (WGS) entry which is preliminary data.</text>
</comment>
<reference evidence="3" key="1">
    <citation type="journal article" date="2019" name="Int. J. Syst. Evol. Microbiol.">
        <title>The Global Catalogue of Microorganisms (GCM) 10K type strain sequencing project: providing services to taxonomists for standard genome sequencing and annotation.</title>
        <authorList>
            <consortium name="The Broad Institute Genomics Platform"/>
            <consortium name="The Broad Institute Genome Sequencing Center for Infectious Disease"/>
            <person name="Wu L."/>
            <person name="Ma J."/>
        </authorList>
    </citation>
    <scope>NUCLEOTIDE SEQUENCE [LARGE SCALE GENOMIC DNA]</scope>
    <source>
        <strain evidence="3">CECT 8064</strain>
    </source>
</reference>
<dbReference type="Proteomes" id="UP001595990">
    <property type="component" value="Unassembled WGS sequence"/>
</dbReference>
<sequence length="110" mass="11736">MAGIQTGEDVRLAEKELPLFDLAPLAEGYGEMCLELPEETFALFRAHGLTARACVGCGMPVTDRHPHRPGVLVSVENEYGPVCDRSRLGASPCSAWATSSMPPKPARPGS</sequence>
<organism evidence="2 3">
    <name type="scientific">Streptomyces ehimensis</name>
    <dbReference type="NCBI Taxonomy" id="68195"/>
    <lineage>
        <taxon>Bacteria</taxon>
        <taxon>Bacillati</taxon>
        <taxon>Actinomycetota</taxon>
        <taxon>Actinomycetes</taxon>
        <taxon>Kitasatosporales</taxon>
        <taxon>Streptomycetaceae</taxon>
        <taxon>Streptomyces</taxon>
    </lineage>
</organism>